<proteinExistence type="predicted"/>
<evidence type="ECO:0000256" key="2">
    <source>
        <dbReference type="ARBA" id="ARBA00022649"/>
    </source>
</evidence>
<dbReference type="Pfam" id="PF01934">
    <property type="entry name" value="HepT-like"/>
    <property type="match status" value="1"/>
</dbReference>
<reference evidence="6 7" key="1">
    <citation type="submission" date="2023-07" db="EMBL/GenBank/DDBJ databases">
        <title>Sorghum-associated microbial communities from plants grown in Nebraska, USA.</title>
        <authorList>
            <person name="Schachtman D."/>
        </authorList>
    </citation>
    <scope>NUCLEOTIDE SEQUENCE [LARGE SCALE GENOMIC DNA]</scope>
    <source>
        <strain evidence="6 7">DS1307</strain>
    </source>
</reference>
<dbReference type="InterPro" id="IPR008201">
    <property type="entry name" value="HepT-like"/>
</dbReference>
<keyword evidence="5" id="KW-0378">Hydrolase</keyword>
<gene>
    <name evidence="6" type="ORF">J2T09_003783</name>
</gene>
<comment type="caution">
    <text evidence="6">The sequence shown here is derived from an EMBL/GenBank/DDBJ whole genome shotgun (WGS) entry which is preliminary data.</text>
</comment>
<dbReference type="EMBL" id="JAUSRF010000012">
    <property type="protein sequence ID" value="MDP9839011.1"/>
    <property type="molecule type" value="Genomic_DNA"/>
</dbReference>
<keyword evidence="1" id="KW-0597">Phosphoprotein</keyword>
<evidence type="ECO:0000313" key="6">
    <source>
        <dbReference type="EMBL" id="MDP9839011.1"/>
    </source>
</evidence>
<keyword evidence="4" id="KW-0547">Nucleotide-binding</keyword>
<evidence type="ECO:0000256" key="4">
    <source>
        <dbReference type="ARBA" id="ARBA00022741"/>
    </source>
</evidence>
<dbReference type="PANTHER" id="PTHR34139">
    <property type="entry name" value="UPF0331 PROTEIN MJ0127"/>
    <property type="match status" value="1"/>
</dbReference>
<keyword evidence="2" id="KW-1277">Toxin-antitoxin system</keyword>
<accession>A0ABT9PX02</accession>
<keyword evidence="3" id="KW-0540">Nuclease</keyword>
<evidence type="ECO:0000313" key="7">
    <source>
        <dbReference type="Proteomes" id="UP001241472"/>
    </source>
</evidence>
<keyword evidence="7" id="KW-1185">Reference proteome</keyword>
<dbReference type="InterPro" id="IPR051813">
    <property type="entry name" value="HepT_RNase_toxin"/>
</dbReference>
<organism evidence="6 7">
    <name type="scientific">Neorhizobium huautlense</name>
    <dbReference type="NCBI Taxonomy" id="67774"/>
    <lineage>
        <taxon>Bacteria</taxon>
        <taxon>Pseudomonadati</taxon>
        <taxon>Pseudomonadota</taxon>
        <taxon>Alphaproteobacteria</taxon>
        <taxon>Hyphomicrobiales</taxon>
        <taxon>Rhizobiaceae</taxon>
        <taxon>Rhizobium/Agrobacterium group</taxon>
        <taxon>Neorhizobium</taxon>
    </lineage>
</organism>
<name>A0ABT9PX02_9HYPH</name>
<evidence type="ECO:0000256" key="5">
    <source>
        <dbReference type="ARBA" id="ARBA00022801"/>
    </source>
</evidence>
<dbReference type="Proteomes" id="UP001241472">
    <property type="component" value="Unassembled WGS sequence"/>
</dbReference>
<evidence type="ECO:0000256" key="1">
    <source>
        <dbReference type="ARBA" id="ARBA00022553"/>
    </source>
</evidence>
<protein>
    <submittedName>
        <fullName evidence="6">Uncharacterized protein with HEPN domain</fullName>
    </submittedName>
</protein>
<sequence length="123" mass="13753">MVGKTRRSVIDYIDLLQKAASDAISLTAHMDQASFAESRVVIAAVSFCHFMAGQAACDLMDHYPEFVTDHPQLPWTFLRAMRDRILDDGYAIPAEDIWNVTQQTIRSLLSDLEALRSGHAQGE</sequence>
<dbReference type="RefSeq" id="WP_306837414.1">
    <property type="nucleotide sequence ID" value="NZ_JAUSRF010000012.1"/>
</dbReference>
<dbReference type="PANTHER" id="PTHR34139:SF1">
    <property type="entry name" value="RNASE MJ1380-RELATED"/>
    <property type="match status" value="1"/>
</dbReference>
<evidence type="ECO:0000256" key="3">
    <source>
        <dbReference type="ARBA" id="ARBA00022722"/>
    </source>
</evidence>